<organism evidence="15">
    <name type="scientific">uncultured Gemmatimonadaceae bacterium</name>
    <dbReference type="NCBI Taxonomy" id="246130"/>
    <lineage>
        <taxon>Bacteria</taxon>
        <taxon>Pseudomonadati</taxon>
        <taxon>Gemmatimonadota</taxon>
        <taxon>Gemmatimonadia</taxon>
        <taxon>Gemmatimonadales</taxon>
        <taxon>Gemmatimonadaceae</taxon>
        <taxon>environmental samples</taxon>
    </lineage>
</organism>
<keyword evidence="7 12" id="KW-0274">FAD</keyword>
<feature type="domain" description="Fumarate reductase/succinate dehydrogenase flavoprotein-like C-terminal" evidence="14">
    <location>
        <begin position="439"/>
        <end position="509"/>
    </location>
</feature>
<feature type="domain" description="FAD-dependent oxidoreductase 2 FAD-binding" evidence="13">
    <location>
        <begin position="25"/>
        <end position="392"/>
    </location>
</feature>
<proteinExistence type="inferred from homology"/>
<dbReference type="SUPFAM" id="SSF56425">
    <property type="entry name" value="Succinate dehydrogenase/fumarate reductase flavoprotein, catalytic domain"/>
    <property type="match status" value="1"/>
</dbReference>
<keyword evidence="8 12" id="KW-0560">Oxidoreductase</keyword>
<gene>
    <name evidence="15" type="ORF">AVDCRST_MAG40-2384</name>
</gene>
<name>A0A6J4LT25_9BACT</name>
<dbReference type="InterPro" id="IPR003953">
    <property type="entry name" value="FAD-dep_OxRdtase_2_FAD-bd"/>
</dbReference>
<dbReference type="Gene3D" id="3.90.700.10">
    <property type="entry name" value="Succinate dehydrogenase/fumarate reductase flavoprotein, catalytic domain"/>
    <property type="match status" value="1"/>
</dbReference>
<dbReference type="GO" id="GO:0005737">
    <property type="term" value="C:cytoplasm"/>
    <property type="evidence" value="ECO:0007669"/>
    <property type="project" value="UniProtKB-SubCell"/>
</dbReference>
<dbReference type="Gene3D" id="3.50.50.60">
    <property type="entry name" value="FAD/NAD(P)-binding domain"/>
    <property type="match status" value="1"/>
</dbReference>
<evidence type="ECO:0000259" key="13">
    <source>
        <dbReference type="Pfam" id="PF00890"/>
    </source>
</evidence>
<dbReference type="EC" id="1.4.3.16" evidence="4 10"/>
<evidence type="ECO:0000256" key="11">
    <source>
        <dbReference type="PIRSR" id="PIRSR000171-1"/>
    </source>
</evidence>
<evidence type="ECO:0000256" key="10">
    <source>
        <dbReference type="NCBIfam" id="TIGR00551"/>
    </source>
</evidence>
<dbReference type="PRINTS" id="PR00368">
    <property type="entry name" value="FADPNR"/>
</dbReference>
<evidence type="ECO:0000256" key="1">
    <source>
        <dbReference type="ARBA" id="ARBA00001974"/>
    </source>
</evidence>
<accession>A0A6J4LT25</accession>
<dbReference type="AlphaFoldDB" id="A0A6J4LT25"/>
<dbReference type="FunFam" id="3.90.700.10:FF:000002">
    <property type="entry name" value="L-aspartate oxidase"/>
    <property type="match status" value="1"/>
</dbReference>
<evidence type="ECO:0000256" key="5">
    <source>
        <dbReference type="ARBA" id="ARBA00022630"/>
    </source>
</evidence>
<evidence type="ECO:0000256" key="7">
    <source>
        <dbReference type="ARBA" id="ARBA00022827"/>
    </source>
</evidence>
<evidence type="ECO:0000256" key="12">
    <source>
        <dbReference type="RuleBase" id="RU362049"/>
    </source>
</evidence>
<dbReference type="InterPro" id="IPR037099">
    <property type="entry name" value="Fum_R/Succ_DH_flav-like_C_sf"/>
</dbReference>
<dbReference type="GO" id="GO:0008734">
    <property type="term" value="F:L-aspartate oxidase activity"/>
    <property type="evidence" value="ECO:0007669"/>
    <property type="project" value="UniProtKB-UniRule"/>
</dbReference>
<evidence type="ECO:0000259" key="14">
    <source>
        <dbReference type="Pfam" id="PF02910"/>
    </source>
</evidence>
<dbReference type="NCBIfam" id="TIGR00551">
    <property type="entry name" value="nadB"/>
    <property type="match status" value="1"/>
</dbReference>
<evidence type="ECO:0000256" key="6">
    <source>
        <dbReference type="ARBA" id="ARBA00022642"/>
    </source>
</evidence>
<dbReference type="EMBL" id="CADCTX010000687">
    <property type="protein sequence ID" value="CAA9340684.1"/>
    <property type="molecule type" value="Genomic_DNA"/>
</dbReference>
<dbReference type="SUPFAM" id="SSF46977">
    <property type="entry name" value="Succinate dehydrogenase/fumarate reductase flavoprotein C-terminal domain"/>
    <property type="match status" value="1"/>
</dbReference>
<protein>
    <recommendedName>
        <fullName evidence="4 10">L-aspartate oxidase</fullName>
        <ecNumber evidence="4 10">1.4.3.16</ecNumber>
    </recommendedName>
</protein>
<dbReference type="Pfam" id="PF00890">
    <property type="entry name" value="FAD_binding_2"/>
    <property type="match status" value="1"/>
</dbReference>
<dbReference type="SUPFAM" id="SSF51905">
    <property type="entry name" value="FAD/NAD(P)-binding domain"/>
    <property type="match status" value="1"/>
</dbReference>
<comment type="function">
    <text evidence="12">Catalyzes the oxidation of L-aspartate to iminoaspartate.</text>
</comment>
<comment type="subcellular location">
    <subcellularLocation>
        <location evidence="12">Cytoplasm</location>
    </subcellularLocation>
</comment>
<keyword evidence="6 12" id="KW-0662">Pyridine nucleotide biosynthesis</keyword>
<evidence type="ECO:0000256" key="2">
    <source>
        <dbReference type="ARBA" id="ARBA00004950"/>
    </source>
</evidence>
<evidence type="ECO:0000256" key="3">
    <source>
        <dbReference type="ARBA" id="ARBA00008562"/>
    </source>
</evidence>
<feature type="non-terminal residue" evidence="15">
    <location>
        <position position="1"/>
    </location>
</feature>
<dbReference type="InterPro" id="IPR027477">
    <property type="entry name" value="Succ_DH/fumarate_Rdtase_cat_sf"/>
</dbReference>
<dbReference type="PANTHER" id="PTHR42716">
    <property type="entry name" value="L-ASPARTATE OXIDASE"/>
    <property type="match status" value="1"/>
</dbReference>
<dbReference type="InterPro" id="IPR015939">
    <property type="entry name" value="Fum_Rdtase/Succ_DH_flav-like_C"/>
</dbReference>
<dbReference type="Gene3D" id="1.20.58.100">
    <property type="entry name" value="Fumarate reductase/succinate dehydrogenase flavoprotein-like, C-terminal domain"/>
    <property type="match status" value="1"/>
</dbReference>
<evidence type="ECO:0000256" key="4">
    <source>
        <dbReference type="ARBA" id="ARBA00012173"/>
    </source>
</evidence>
<dbReference type="NCBIfam" id="NF005701">
    <property type="entry name" value="PRK07512.1"/>
    <property type="match status" value="1"/>
</dbReference>
<sequence length="520" mass="55461">GYPAGWAEVPPCNFAPMPTRLRTRILVIGSGVAGLHTAWRASEHSDVLVLTKRSLFDSATAYAQGGIAAALGAGDSPELHRQDTLAAGAALCDRAAVEVLVEEGPARVRELLTAGAAFDLDPAGDFELGKEAAHSRNRIVHANGDQTGAEVARTLIRKVQESSRVRVLELARVLSLIVDDGRCCGVRASVAGRATEIVADATVLATGGCGQVYRYTTNPDVATGDGFAIAQRAGARLADMEFVQFHPTALDTAENPLALVSEAVRGEGATLVNARGDRFMPRKHKLAELAPRDVVAREIFRERQRTGGAFLDARDALGARFAERFPGIFALCRARGIDPGAELIPVTPAAHYMMGGVVTDLAGRSTLPRLYACGEVSRTGVHGANRLASNSLLEGLVFAERVARDLAETPPLLDPPPEGDWEVPVLVDRGAAQVAAGRVRALMWEHAGIDRTAKGLRSCLAQLDEIAARLPAGATEEANLVDTARLIAEAALLRKESRGGHYRSDFPKSRRTWVGKHIEW</sequence>
<reference evidence="15" key="1">
    <citation type="submission" date="2020-02" db="EMBL/GenBank/DDBJ databases">
        <authorList>
            <person name="Meier V. D."/>
        </authorList>
    </citation>
    <scope>NUCLEOTIDE SEQUENCE</scope>
    <source>
        <strain evidence="15">AVDCRST_MAG40</strain>
    </source>
</reference>
<evidence type="ECO:0000256" key="9">
    <source>
        <dbReference type="ARBA" id="ARBA00048305"/>
    </source>
</evidence>
<dbReference type="PANTHER" id="PTHR42716:SF2">
    <property type="entry name" value="L-ASPARTATE OXIDASE, CHLOROPLASTIC"/>
    <property type="match status" value="1"/>
</dbReference>
<comment type="pathway">
    <text evidence="2 12">Cofactor biosynthesis; NAD(+) biosynthesis; iminoaspartate from L-aspartate (oxidase route): step 1/1.</text>
</comment>
<dbReference type="GO" id="GO:0034628">
    <property type="term" value="P:'de novo' NAD+ biosynthetic process from L-aspartate"/>
    <property type="evidence" value="ECO:0007669"/>
    <property type="project" value="TreeGrafter"/>
</dbReference>
<dbReference type="Pfam" id="PF02910">
    <property type="entry name" value="Succ_DH_flav_C"/>
    <property type="match status" value="1"/>
</dbReference>
<comment type="catalytic activity">
    <reaction evidence="9">
        <text>L-aspartate + O2 = iminosuccinate + H2O2</text>
        <dbReference type="Rhea" id="RHEA:25876"/>
        <dbReference type="ChEBI" id="CHEBI:15379"/>
        <dbReference type="ChEBI" id="CHEBI:16240"/>
        <dbReference type="ChEBI" id="CHEBI:29991"/>
        <dbReference type="ChEBI" id="CHEBI:77875"/>
        <dbReference type="EC" id="1.4.3.16"/>
    </reaction>
    <physiologicalReaction direction="left-to-right" evidence="9">
        <dbReference type="Rhea" id="RHEA:25877"/>
    </physiologicalReaction>
</comment>
<feature type="active site" description="Proton acceptor" evidence="11">
    <location>
        <position position="292"/>
    </location>
</feature>
<dbReference type="InterPro" id="IPR036188">
    <property type="entry name" value="FAD/NAD-bd_sf"/>
</dbReference>
<evidence type="ECO:0000313" key="15">
    <source>
        <dbReference type="EMBL" id="CAA9340684.1"/>
    </source>
</evidence>
<dbReference type="UniPathway" id="UPA00253">
    <property type="reaction ID" value="UER00326"/>
</dbReference>
<comment type="similarity">
    <text evidence="3 12">Belongs to the FAD-dependent oxidoreductase 2 family. NadB subfamily.</text>
</comment>
<dbReference type="PIRSF" id="PIRSF000171">
    <property type="entry name" value="SDHA_APRA_LASPO"/>
    <property type="match status" value="1"/>
</dbReference>
<evidence type="ECO:0000256" key="8">
    <source>
        <dbReference type="ARBA" id="ARBA00023002"/>
    </source>
</evidence>
<keyword evidence="5 12" id="KW-0285">Flavoprotein</keyword>
<dbReference type="InterPro" id="IPR005288">
    <property type="entry name" value="NadB"/>
</dbReference>
<comment type="cofactor">
    <cofactor evidence="1 12">
        <name>FAD</name>
        <dbReference type="ChEBI" id="CHEBI:57692"/>
    </cofactor>
</comment>